<proteinExistence type="predicted"/>
<evidence type="ECO:0000256" key="2">
    <source>
        <dbReference type="SAM" id="SignalP"/>
    </source>
</evidence>
<dbReference type="EMBL" id="MU006289">
    <property type="protein sequence ID" value="KAF2856148.1"/>
    <property type="molecule type" value="Genomic_DNA"/>
</dbReference>
<evidence type="ECO:0000313" key="4">
    <source>
        <dbReference type="Proteomes" id="UP000799423"/>
    </source>
</evidence>
<dbReference type="Gene3D" id="4.10.240.10">
    <property type="entry name" value="Zn(2)-C6 fungal-type DNA-binding domain"/>
    <property type="match status" value="1"/>
</dbReference>
<dbReference type="AlphaFoldDB" id="A0A6A7BPK8"/>
<organism evidence="3 4">
    <name type="scientific">Plenodomus tracheiphilus IPT5</name>
    <dbReference type="NCBI Taxonomy" id="1408161"/>
    <lineage>
        <taxon>Eukaryota</taxon>
        <taxon>Fungi</taxon>
        <taxon>Dikarya</taxon>
        <taxon>Ascomycota</taxon>
        <taxon>Pezizomycotina</taxon>
        <taxon>Dothideomycetes</taxon>
        <taxon>Pleosporomycetidae</taxon>
        <taxon>Pleosporales</taxon>
        <taxon>Pleosporineae</taxon>
        <taxon>Leptosphaeriaceae</taxon>
        <taxon>Plenodomus</taxon>
    </lineage>
</organism>
<keyword evidence="2" id="KW-0732">Signal</keyword>
<sequence>MQLAGNIVGSLLASFTLHSLTKGRDGDPAGPTVRWFPSTATTTPRGSPACDGERPKCCECTARETICRYTETESTQTKRRHADLEELFELLRTLPEEDSIKLLARIRAGADTRDLVETIRHGNLLVQFASASAAGSQDSQELHRPAIHGDVYGLR</sequence>
<name>A0A6A7BPK8_9PLEO</name>
<accession>A0A6A7BPK8</accession>
<dbReference type="GO" id="GO:0008270">
    <property type="term" value="F:zinc ion binding"/>
    <property type="evidence" value="ECO:0007669"/>
    <property type="project" value="InterPro"/>
</dbReference>
<evidence type="ECO:0008006" key="5">
    <source>
        <dbReference type="Google" id="ProtNLM"/>
    </source>
</evidence>
<reference evidence="3" key="1">
    <citation type="submission" date="2020-01" db="EMBL/GenBank/DDBJ databases">
        <authorList>
            <consortium name="DOE Joint Genome Institute"/>
            <person name="Haridas S."/>
            <person name="Albert R."/>
            <person name="Binder M."/>
            <person name="Bloem J."/>
            <person name="Labutti K."/>
            <person name="Salamov A."/>
            <person name="Andreopoulos B."/>
            <person name="Baker S.E."/>
            <person name="Barry K."/>
            <person name="Bills G."/>
            <person name="Bluhm B.H."/>
            <person name="Cannon C."/>
            <person name="Castanera R."/>
            <person name="Culley D.E."/>
            <person name="Daum C."/>
            <person name="Ezra D."/>
            <person name="Gonzalez J.B."/>
            <person name="Henrissat B."/>
            <person name="Kuo A."/>
            <person name="Liang C."/>
            <person name="Lipzen A."/>
            <person name="Lutzoni F."/>
            <person name="Magnuson J."/>
            <person name="Mondo S."/>
            <person name="Nolan M."/>
            <person name="Ohm R."/>
            <person name="Pangilinan J."/>
            <person name="Park H.-J."/>
            <person name="Ramirez L."/>
            <person name="Alfaro M."/>
            <person name="Sun H."/>
            <person name="Tritt A."/>
            <person name="Yoshinaga Y."/>
            <person name="Zwiers L.-H."/>
            <person name="Turgeon B.G."/>
            <person name="Goodwin S.B."/>
            <person name="Spatafora J.W."/>
            <person name="Crous P.W."/>
            <person name="Grigoriev I.V."/>
        </authorList>
    </citation>
    <scope>NUCLEOTIDE SEQUENCE</scope>
    <source>
        <strain evidence="3">IPT5</strain>
    </source>
</reference>
<evidence type="ECO:0000256" key="1">
    <source>
        <dbReference type="SAM" id="MobiDB-lite"/>
    </source>
</evidence>
<dbReference type="GO" id="GO:0000981">
    <property type="term" value="F:DNA-binding transcription factor activity, RNA polymerase II-specific"/>
    <property type="evidence" value="ECO:0007669"/>
    <property type="project" value="InterPro"/>
</dbReference>
<feature type="region of interest" description="Disordered" evidence="1">
    <location>
        <begin position="22"/>
        <end position="53"/>
    </location>
</feature>
<evidence type="ECO:0000313" key="3">
    <source>
        <dbReference type="EMBL" id="KAF2856148.1"/>
    </source>
</evidence>
<gene>
    <name evidence="3" type="ORF">T440DRAFT_494957</name>
</gene>
<protein>
    <recommendedName>
        <fullName evidence="5">Zn(2)-C6 fungal-type domain-containing protein</fullName>
    </recommendedName>
</protein>
<dbReference type="OrthoDB" id="10261408at2759"/>
<keyword evidence="4" id="KW-1185">Reference proteome</keyword>
<feature type="signal peptide" evidence="2">
    <location>
        <begin position="1"/>
        <end position="23"/>
    </location>
</feature>
<dbReference type="InterPro" id="IPR036864">
    <property type="entry name" value="Zn2-C6_fun-type_DNA-bd_sf"/>
</dbReference>
<dbReference type="Proteomes" id="UP000799423">
    <property type="component" value="Unassembled WGS sequence"/>
</dbReference>
<feature type="chain" id="PRO_5025348154" description="Zn(2)-C6 fungal-type domain-containing protein" evidence="2">
    <location>
        <begin position="24"/>
        <end position="155"/>
    </location>
</feature>